<feature type="transmembrane region" description="Helical" evidence="6">
    <location>
        <begin position="437"/>
        <end position="457"/>
    </location>
</feature>
<evidence type="ECO:0000256" key="3">
    <source>
        <dbReference type="ARBA" id="ARBA00022692"/>
    </source>
</evidence>
<feature type="transmembrane region" description="Helical" evidence="6">
    <location>
        <begin position="229"/>
        <end position="246"/>
    </location>
</feature>
<accession>A0A1F6PFL7</accession>
<feature type="transmembrane region" description="Helical" evidence="6">
    <location>
        <begin position="152"/>
        <end position="175"/>
    </location>
</feature>
<feature type="transmembrane region" description="Helical" evidence="6">
    <location>
        <begin position="463"/>
        <end position="485"/>
    </location>
</feature>
<feature type="transmembrane region" description="Helical" evidence="6">
    <location>
        <begin position="316"/>
        <end position="340"/>
    </location>
</feature>
<evidence type="ECO:0000256" key="4">
    <source>
        <dbReference type="ARBA" id="ARBA00022989"/>
    </source>
</evidence>
<evidence type="ECO:0000313" key="7">
    <source>
        <dbReference type="EMBL" id="OGH94962.1"/>
    </source>
</evidence>
<keyword evidence="2" id="KW-1003">Cell membrane</keyword>
<evidence type="ECO:0000256" key="5">
    <source>
        <dbReference type="ARBA" id="ARBA00023136"/>
    </source>
</evidence>
<dbReference type="InterPro" id="IPR002797">
    <property type="entry name" value="Polysacc_synth"/>
</dbReference>
<keyword evidence="5 6" id="KW-0472">Membrane</keyword>
<comment type="caution">
    <text evidence="7">The sequence shown here is derived from an EMBL/GenBank/DDBJ whole genome shotgun (WGS) entry which is preliminary data.</text>
</comment>
<dbReference type="InterPro" id="IPR050833">
    <property type="entry name" value="Poly_Biosynth_Transport"/>
</dbReference>
<protein>
    <submittedName>
        <fullName evidence="7">Uncharacterized protein</fullName>
    </submittedName>
</protein>
<dbReference type="AlphaFoldDB" id="A0A1F6PFL7"/>
<proteinExistence type="predicted"/>
<evidence type="ECO:0000313" key="8">
    <source>
        <dbReference type="Proteomes" id="UP000178254"/>
    </source>
</evidence>
<comment type="subcellular location">
    <subcellularLocation>
        <location evidence="1">Cell membrane</location>
        <topology evidence="1">Multi-pass membrane protein</topology>
    </subcellularLocation>
</comment>
<evidence type="ECO:0000256" key="6">
    <source>
        <dbReference type="SAM" id="Phobius"/>
    </source>
</evidence>
<keyword evidence="3 6" id="KW-0812">Transmembrane</keyword>
<reference evidence="7 8" key="1">
    <citation type="journal article" date="2016" name="Nat. Commun.">
        <title>Thousands of microbial genomes shed light on interconnected biogeochemical processes in an aquifer system.</title>
        <authorList>
            <person name="Anantharaman K."/>
            <person name="Brown C.T."/>
            <person name="Hug L.A."/>
            <person name="Sharon I."/>
            <person name="Castelle C.J."/>
            <person name="Probst A.J."/>
            <person name="Thomas B.C."/>
            <person name="Singh A."/>
            <person name="Wilkins M.J."/>
            <person name="Karaoz U."/>
            <person name="Brodie E.L."/>
            <person name="Williams K.H."/>
            <person name="Hubbard S.S."/>
            <person name="Banfield J.F."/>
        </authorList>
    </citation>
    <scope>NUCLEOTIDE SEQUENCE [LARGE SCALE GENOMIC DNA]</scope>
</reference>
<evidence type="ECO:0000256" key="1">
    <source>
        <dbReference type="ARBA" id="ARBA00004651"/>
    </source>
</evidence>
<evidence type="ECO:0000256" key="2">
    <source>
        <dbReference type="ARBA" id="ARBA00022475"/>
    </source>
</evidence>
<feature type="transmembrane region" description="Helical" evidence="6">
    <location>
        <begin position="407"/>
        <end position="425"/>
    </location>
</feature>
<feature type="transmembrane region" description="Helical" evidence="6">
    <location>
        <begin position="90"/>
        <end position="115"/>
    </location>
</feature>
<feature type="transmembrane region" description="Helical" evidence="6">
    <location>
        <begin position="352"/>
        <end position="374"/>
    </location>
</feature>
<organism evidence="7 8">
    <name type="scientific">Candidatus Magasanikbacteria bacterium RIFOXYD2_FULL_41_14</name>
    <dbReference type="NCBI Taxonomy" id="1798709"/>
    <lineage>
        <taxon>Bacteria</taxon>
        <taxon>Candidatus Magasanikiibacteriota</taxon>
    </lineage>
</organism>
<dbReference type="Proteomes" id="UP000178254">
    <property type="component" value="Unassembled WGS sequence"/>
</dbReference>
<feature type="transmembrane region" description="Helical" evidence="6">
    <location>
        <begin position="121"/>
        <end position="140"/>
    </location>
</feature>
<dbReference type="EMBL" id="MFRE01000005">
    <property type="protein sequence ID" value="OGH94962.1"/>
    <property type="molecule type" value="Genomic_DNA"/>
</dbReference>
<dbReference type="GO" id="GO:0005886">
    <property type="term" value="C:plasma membrane"/>
    <property type="evidence" value="ECO:0007669"/>
    <property type="project" value="UniProtKB-SubCell"/>
</dbReference>
<feature type="transmembrane region" description="Helical" evidence="6">
    <location>
        <begin position="252"/>
        <end position="269"/>
    </location>
</feature>
<feature type="transmembrane region" description="Helical" evidence="6">
    <location>
        <begin position="181"/>
        <end position="199"/>
    </location>
</feature>
<gene>
    <name evidence="7" type="ORF">A2538_04715</name>
</gene>
<feature type="transmembrane region" description="Helical" evidence="6">
    <location>
        <begin position="44"/>
        <end position="62"/>
    </location>
</feature>
<dbReference type="STRING" id="1798709.A2538_04715"/>
<dbReference type="PANTHER" id="PTHR30250">
    <property type="entry name" value="PST FAMILY PREDICTED COLANIC ACID TRANSPORTER"/>
    <property type="match status" value="1"/>
</dbReference>
<feature type="transmembrane region" description="Helical" evidence="6">
    <location>
        <begin position="12"/>
        <end position="32"/>
    </location>
</feature>
<dbReference type="PANTHER" id="PTHR30250:SF11">
    <property type="entry name" value="O-ANTIGEN TRANSPORTER-RELATED"/>
    <property type="match status" value="1"/>
</dbReference>
<keyword evidence="4 6" id="KW-1133">Transmembrane helix</keyword>
<name>A0A1F6PFL7_9BACT</name>
<dbReference type="Pfam" id="PF01943">
    <property type="entry name" value="Polysacc_synt"/>
    <property type="match status" value="1"/>
</dbReference>
<sequence length="504" mass="57070">MSNKEKILSAISYDTIGNVLVKFFLVSSGIIVARTLGPELLGKYSIILIFCGSLGIIVSFGMEDALVRYSGELSGLGQNKWVGRMIKDIIIFRILIVLACSVLLLVFTNFTFGVLGLAVEWYTILFIIYFIFSNGLFSLFSTFLQTKFQQKYINIVTVSISAVNFLTVVCLWFSHLLTVRSLLLAVIVFLTTKLILFGWRARVVARETMKNDTDIAHDPLFYSNLKKRFLKYSVTMLFISLGGVILAYRSDVYFISFFLGLTAVGYYNLANNFIEGAFGLVLPGSFGPMYTSMMVESYHKNGVASLNKFFQKNVEYVFLFTFPLAIGGSILARELILLFYGPAYLPATTLFILFFLISAIFKFAGSVSSIFVVLEKPHYFMWTKVISIINIPLNLLFIPWFGVMGALGSTSITLSLIFLVEYFLAKHLASISIPWVAIFKIGLLAVFMGFFTFWLGIKLQFSLGVNLFINIMLSALLYMLSVYFFKIVDREYFDFFLKKFKFSK</sequence>